<feature type="compositionally biased region" description="Polar residues" evidence="1">
    <location>
        <begin position="1"/>
        <end position="13"/>
    </location>
</feature>
<keyword evidence="4" id="KW-1185">Reference proteome</keyword>
<evidence type="ECO:0000313" key="4">
    <source>
        <dbReference type="Proteomes" id="UP000799441"/>
    </source>
</evidence>
<dbReference type="PANTHER" id="PTHR42080:SF1">
    <property type="entry name" value="SRR1-LIKE DOMAIN-CONTAINING PROTEIN"/>
    <property type="match status" value="1"/>
</dbReference>
<organism evidence="3 4">
    <name type="scientific">Polychaeton citri CBS 116435</name>
    <dbReference type="NCBI Taxonomy" id="1314669"/>
    <lineage>
        <taxon>Eukaryota</taxon>
        <taxon>Fungi</taxon>
        <taxon>Dikarya</taxon>
        <taxon>Ascomycota</taxon>
        <taxon>Pezizomycotina</taxon>
        <taxon>Dothideomycetes</taxon>
        <taxon>Dothideomycetidae</taxon>
        <taxon>Capnodiales</taxon>
        <taxon>Capnodiaceae</taxon>
        <taxon>Polychaeton</taxon>
    </lineage>
</organism>
<accession>A0A9P4QGN0</accession>
<name>A0A9P4QGN0_9PEZI</name>
<dbReference type="EMBL" id="MU003768">
    <property type="protein sequence ID" value="KAF2725243.1"/>
    <property type="molecule type" value="Genomic_DNA"/>
</dbReference>
<dbReference type="InterPro" id="IPR012942">
    <property type="entry name" value="SRR1-like"/>
</dbReference>
<dbReference type="PANTHER" id="PTHR42080">
    <property type="entry name" value="SRR1 DOMAIN-CONTAINING PROTEIN"/>
    <property type="match status" value="1"/>
</dbReference>
<evidence type="ECO:0000259" key="2">
    <source>
        <dbReference type="Pfam" id="PF07985"/>
    </source>
</evidence>
<evidence type="ECO:0000313" key="3">
    <source>
        <dbReference type="EMBL" id="KAF2725243.1"/>
    </source>
</evidence>
<feature type="region of interest" description="Disordered" evidence="1">
    <location>
        <begin position="1"/>
        <end position="31"/>
    </location>
</feature>
<sequence length="229" mass="25397">MQGTSDEWTTITRKSGKKAAAPTRLPPPSKDHDVARVLADFERKSRVWKASTCRHRIFEILQKQTPDGGWPVHKAYCLGSGSFSRDNVLLRQRSMLQFVAFTDILDSVRSLGVNGTEGGDGGGIKVYAQEPIYTEVDKEFLGSLAVDCVDPPQAEREVGKSMFVFAPFVESKGPTTSAIEAAGPCLYVGLNLRAQDEHRYGSYRLPEFEEDPNVFEGLVVRWQLPEDGD</sequence>
<protein>
    <recommendedName>
        <fullName evidence="2">SRR1-like domain-containing protein</fullName>
    </recommendedName>
</protein>
<comment type="caution">
    <text evidence="3">The sequence shown here is derived from an EMBL/GenBank/DDBJ whole genome shotgun (WGS) entry which is preliminary data.</text>
</comment>
<reference evidence="3" key="1">
    <citation type="journal article" date="2020" name="Stud. Mycol.">
        <title>101 Dothideomycetes genomes: a test case for predicting lifestyles and emergence of pathogens.</title>
        <authorList>
            <person name="Haridas S."/>
            <person name="Albert R."/>
            <person name="Binder M."/>
            <person name="Bloem J."/>
            <person name="Labutti K."/>
            <person name="Salamov A."/>
            <person name="Andreopoulos B."/>
            <person name="Baker S."/>
            <person name="Barry K."/>
            <person name="Bills G."/>
            <person name="Bluhm B."/>
            <person name="Cannon C."/>
            <person name="Castanera R."/>
            <person name="Culley D."/>
            <person name="Daum C."/>
            <person name="Ezra D."/>
            <person name="Gonzalez J."/>
            <person name="Henrissat B."/>
            <person name="Kuo A."/>
            <person name="Liang C."/>
            <person name="Lipzen A."/>
            <person name="Lutzoni F."/>
            <person name="Magnuson J."/>
            <person name="Mondo S."/>
            <person name="Nolan M."/>
            <person name="Ohm R."/>
            <person name="Pangilinan J."/>
            <person name="Park H.-J."/>
            <person name="Ramirez L."/>
            <person name="Alfaro M."/>
            <person name="Sun H."/>
            <person name="Tritt A."/>
            <person name="Yoshinaga Y."/>
            <person name="Zwiers L.-H."/>
            <person name="Turgeon B."/>
            <person name="Goodwin S."/>
            <person name="Spatafora J."/>
            <person name="Crous P."/>
            <person name="Grigoriev I."/>
        </authorList>
    </citation>
    <scope>NUCLEOTIDE SEQUENCE</scope>
    <source>
        <strain evidence="3">CBS 116435</strain>
    </source>
</reference>
<proteinExistence type="predicted"/>
<feature type="domain" description="SRR1-like" evidence="2">
    <location>
        <begin position="66"/>
        <end position="197"/>
    </location>
</feature>
<dbReference type="Pfam" id="PF07985">
    <property type="entry name" value="SRR1"/>
    <property type="match status" value="1"/>
</dbReference>
<dbReference type="AlphaFoldDB" id="A0A9P4QGN0"/>
<gene>
    <name evidence="3" type="ORF">K431DRAFT_281192</name>
</gene>
<dbReference type="OrthoDB" id="5318346at2759"/>
<evidence type="ECO:0000256" key="1">
    <source>
        <dbReference type="SAM" id="MobiDB-lite"/>
    </source>
</evidence>
<dbReference type="Proteomes" id="UP000799441">
    <property type="component" value="Unassembled WGS sequence"/>
</dbReference>